<evidence type="ECO:0000256" key="3">
    <source>
        <dbReference type="ARBA" id="ARBA00022475"/>
    </source>
</evidence>
<evidence type="ECO:0000256" key="7">
    <source>
        <dbReference type="SAM" id="MobiDB-lite"/>
    </source>
</evidence>
<evidence type="ECO:0000313" key="10">
    <source>
        <dbReference type="Proteomes" id="UP000826462"/>
    </source>
</evidence>
<dbReference type="Proteomes" id="UP000826462">
    <property type="component" value="Chromosome 1"/>
</dbReference>
<feature type="transmembrane region" description="Helical" evidence="8">
    <location>
        <begin position="237"/>
        <end position="258"/>
    </location>
</feature>
<evidence type="ECO:0000256" key="2">
    <source>
        <dbReference type="ARBA" id="ARBA00022448"/>
    </source>
</evidence>
<feature type="transmembrane region" description="Helical" evidence="8">
    <location>
        <begin position="174"/>
        <end position="196"/>
    </location>
</feature>
<keyword evidence="4 8" id="KW-0812">Transmembrane</keyword>
<feature type="compositionally biased region" description="Gly residues" evidence="7">
    <location>
        <begin position="15"/>
        <end position="32"/>
    </location>
</feature>
<evidence type="ECO:0000313" key="9">
    <source>
        <dbReference type="EMBL" id="QYD67268.1"/>
    </source>
</evidence>
<organism evidence="9 10">
    <name type="scientific">Paraburkholderia edwinii</name>
    <dbReference type="NCBI Taxonomy" id="2861782"/>
    <lineage>
        <taxon>Bacteria</taxon>
        <taxon>Pseudomonadati</taxon>
        <taxon>Pseudomonadota</taxon>
        <taxon>Betaproteobacteria</taxon>
        <taxon>Burkholderiales</taxon>
        <taxon>Burkholderiaceae</taxon>
        <taxon>Paraburkholderia</taxon>
    </lineage>
</organism>
<gene>
    <name evidence="9" type="ORF">KZJ38_12860</name>
</gene>
<reference evidence="9 10" key="1">
    <citation type="submission" date="2021-07" db="EMBL/GenBank/DDBJ databases">
        <title>Paraburkholderia edwinii protects Aspergillus sp. from phenazines by acting as a toxin sponge.</title>
        <authorList>
            <person name="Dahlstrom K.M."/>
            <person name="Newman D.K."/>
        </authorList>
    </citation>
    <scope>NUCLEOTIDE SEQUENCE [LARGE SCALE GENOMIC DNA]</scope>
    <source>
        <strain evidence="9 10">Pe01</strain>
    </source>
</reference>
<feature type="region of interest" description="Disordered" evidence="7">
    <location>
        <begin position="1"/>
        <end position="38"/>
    </location>
</feature>
<dbReference type="InterPro" id="IPR011701">
    <property type="entry name" value="MFS"/>
</dbReference>
<dbReference type="EMBL" id="CP080095">
    <property type="protein sequence ID" value="QYD67268.1"/>
    <property type="molecule type" value="Genomic_DNA"/>
</dbReference>
<protein>
    <submittedName>
        <fullName evidence="9">DHA2 family efflux MFS transporter permease subunit</fullName>
    </submittedName>
</protein>
<comment type="subcellular location">
    <subcellularLocation>
        <location evidence="1">Cell membrane</location>
        <topology evidence="1">Multi-pass membrane protein</topology>
    </subcellularLocation>
</comment>
<feature type="transmembrane region" description="Helical" evidence="8">
    <location>
        <begin position="48"/>
        <end position="72"/>
    </location>
</feature>
<keyword evidence="5 8" id="KW-1133">Transmembrane helix</keyword>
<proteinExistence type="predicted"/>
<feature type="transmembrane region" description="Helical" evidence="8">
    <location>
        <begin position="341"/>
        <end position="361"/>
    </location>
</feature>
<sequence length="555" mass="59685">MSSTHADAPAEGNHGKSGNGRNDGGGNGGGKNGNPSRDDTWRPAANPWLIAIVVTLAAFMEVLDTTIVNVALPHIAGTMSASYDEATWTLTSYLVANGIVLPISAFFGRVLGRKRYFVICIIAFTICSFLCGIATNLGQLIVFRLLQGFFGGGLQPNQQSIILDTFPASQRGRAFSISAVAIVVAPVLGPTLGGWITDNFTWRWVFLLNVPVGILTSIAVMQFVEDPPWERKRTGKVSIDYIGIGLISIGLGCLQVMLDRGEDDDWFGSNFIRIFTVLAVVGIGGAITWLLYTKKPVVDLRCMKDRNFALGCAAIAAFAVILYGSAVLVPQLAQQQLGYTATLAGLVLSPGAILITMEIPIISRLMPYVQTRSLLSIGFMLMALALVYAHTLTPDVDYDTLVKMRSAQSLAIGFLFVPITTLAYLTVPQRLHNDASAIFTMCRNVAGSIGISLSTALIRERSQARMAHLAEHMTPLSQNYSDALARNTQSVMDYVGQPHAQAAQTATGHLYQTFVSQATILAYVDVFAMLAIFCILCIPLTFFFSPAKASGGGAH</sequence>
<dbReference type="Pfam" id="PF07690">
    <property type="entry name" value="MFS_1"/>
    <property type="match status" value="1"/>
</dbReference>
<evidence type="ECO:0000256" key="8">
    <source>
        <dbReference type="SAM" id="Phobius"/>
    </source>
</evidence>
<dbReference type="PANTHER" id="PTHR23501">
    <property type="entry name" value="MAJOR FACILITATOR SUPERFAMILY"/>
    <property type="match status" value="1"/>
</dbReference>
<feature type="transmembrane region" description="Helical" evidence="8">
    <location>
        <begin position="308"/>
        <end position="329"/>
    </location>
</feature>
<keyword evidence="6 8" id="KW-0472">Membrane</keyword>
<keyword evidence="3" id="KW-1003">Cell membrane</keyword>
<keyword evidence="10" id="KW-1185">Reference proteome</keyword>
<keyword evidence="2" id="KW-0813">Transport</keyword>
<dbReference type="CDD" id="cd17503">
    <property type="entry name" value="MFS_LmrB_MDR_like"/>
    <property type="match status" value="1"/>
</dbReference>
<feature type="transmembrane region" description="Helical" evidence="8">
    <location>
        <begin position="93"/>
        <end position="110"/>
    </location>
</feature>
<feature type="transmembrane region" description="Helical" evidence="8">
    <location>
        <begin position="410"/>
        <end position="427"/>
    </location>
</feature>
<dbReference type="Gene3D" id="1.20.1250.20">
    <property type="entry name" value="MFS general substrate transporter like domains"/>
    <property type="match status" value="1"/>
</dbReference>
<dbReference type="NCBIfam" id="TIGR00711">
    <property type="entry name" value="efflux_EmrB"/>
    <property type="match status" value="1"/>
</dbReference>
<dbReference type="Gene3D" id="1.20.1720.10">
    <property type="entry name" value="Multidrug resistance protein D"/>
    <property type="match status" value="1"/>
</dbReference>
<dbReference type="InterPro" id="IPR004638">
    <property type="entry name" value="EmrB-like"/>
</dbReference>
<name>A0ABX8UK13_9BURK</name>
<dbReference type="InterPro" id="IPR036259">
    <property type="entry name" value="MFS_trans_sf"/>
</dbReference>
<feature type="transmembrane region" description="Helical" evidence="8">
    <location>
        <begin position="373"/>
        <end position="390"/>
    </location>
</feature>
<feature type="transmembrane region" description="Helical" evidence="8">
    <location>
        <begin position="520"/>
        <end position="544"/>
    </location>
</feature>
<evidence type="ECO:0000256" key="4">
    <source>
        <dbReference type="ARBA" id="ARBA00022692"/>
    </source>
</evidence>
<dbReference type="SUPFAM" id="SSF103473">
    <property type="entry name" value="MFS general substrate transporter"/>
    <property type="match status" value="1"/>
</dbReference>
<evidence type="ECO:0000256" key="1">
    <source>
        <dbReference type="ARBA" id="ARBA00004651"/>
    </source>
</evidence>
<dbReference type="RefSeq" id="WP_219796262.1">
    <property type="nucleotide sequence ID" value="NZ_CP080095.1"/>
</dbReference>
<feature type="transmembrane region" description="Helical" evidence="8">
    <location>
        <begin position="270"/>
        <end position="292"/>
    </location>
</feature>
<dbReference type="PANTHER" id="PTHR23501:SF174">
    <property type="entry name" value="MULTIDRUG EXPORT PROTEIN EMRB-RELATED"/>
    <property type="match status" value="1"/>
</dbReference>
<evidence type="ECO:0000256" key="5">
    <source>
        <dbReference type="ARBA" id="ARBA00022989"/>
    </source>
</evidence>
<evidence type="ECO:0000256" key="6">
    <source>
        <dbReference type="ARBA" id="ARBA00023136"/>
    </source>
</evidence>
<accession>A0ABX8UK13</accession>
<feature type="transmembrane region" description="Helical" evidence="8">
    <location>
        <begin position="202"/>
        <end position="225"/>
    </location>
</feature>
<feature type="transmembrane region" description="Helical" evidence="8">
    <location>
        <begin position="116"/>
        <end position="137"/>
    </location>
</feature>